<dbReference type="AlphaFoldDB" id="A0A9N7Z9V2"/>
<evidence type="ECO:0000313" key="2">
    <source>
        <dbReference type="EMBL" id="CAB1455162.1"/>
    </source>
</evidence>
<feature type="region of interest" description="Disordered" evidence="1">
    <location>
        <begin position="27"/>
        <end position="72"/>
    </location>
</feature>
<evidence type="ECO:0000313" key="3">
    <source>
        <dbReference type="Proteomes" id="UP001153269"/>
    </source>
</evidence>
<gene>
    <name evidence="2" type="ORF">PLEPLA_LOCUS42933</name>
</gene>
<evidence type="ECO:0000256" key="1">
    <source>
        <dbReference type="SAM" id="MobiDB-lite"/>
    </source>
</evidence>
<accession>A0A9N7Z9V2</accession>
<organism evidence="2 3">
    <name type="scientific">Pleuronectes platessa</name>
    <name type="common">European plaice</name>
    <dbReference type="NCBI Taxonomy" id="8262"/>
    <lineage>
        <taxon>Eukaryota</taxon>
        <taxon>Metazoa</taxon>
        <taxon>Chordata</taxon>
        <taxon>Craniata</taxon>
        <taxon>Vertebrata</taxon>
        <taxon>Euteleostomi</taxon>
        <taxon>Actinopterygii</taxon>
        <taxon>Neopterygii</taxon>
        <taxon>Teleostei</taxon>
        <taxon>Neoteleostei</taxon>
        <taxon>Acanthomorphata</taxon>
        <taxon>Carangaria</taxon>
        <taxon>Pleuronectiformes</taxon>
        <taxon>Pleuronectoidei</taxon>
        <taxon>Pleuronectidae</taxon>
        <taxon>Pleuronectes</taxon>
    </lineage>
</organism>
<reference evidence="2" key="1">
    <citation type="submission" date="2020-03" db="EMBL/GenBank/DDBJ databases">
        <authorList>
            <person name="Weist P."/>
        </authorList>
    </citation>
    <scope>NUCLEOTIDE SEQUENCE</scope>
</reference>
<sequence>MAGTQVQQRGGLGGGGRQGRVFVCKCARLREHENTERREGRRVRAQSPREAKSKKGSERRYPTPRLSATPAPVERILKRFGGSNPLLLPLNSPFGSLTNPPPPIPFSAEGSFKGLGESAGAAVPARPRGCAAQR</sequence>
<feature type="compositionally biased region" description="Basic and acidic residues" evidence="1">
    <location>
        <begin position="28"/>
        <end position="39"/>
    </location>
</feature>
<dbReference type="EMBL" id="CADEAL010004242">
    <property type="protein sequence ID" value="CAB1455162.1"/>
    <property type="molecule type" value="Genomic_DNA"/>
</dbReference>
<comment type="caution">
    <text evidence="2">The sequence shown here is derived from an EMBL/GenBank/DDBJ whole genome shotgun (WGS) entry which is preliminary data.</text>
</comment>
<protein>
    <submittedName>
        <fullName evidence="2">Uncharacterized protein</fullName>
    </submittedName>
</protein>
<feature type="compositionally biased region" description="Basic and acidic residues" evidence="1">
    <location>
        <begin position="47"/>
        <end position="61"/>
    </location>
</feature>
<keyword evidence="3" id="KW-1185">Reference proteome</keyword>
<proteinExistence type="predicted"/>
<dbReference type="Proteomes" id="UP001153269">
    <property type="component" value="Unassembled WGS sequence"/>
</dbReference>
<name>A0A9N7Z9V2_PLEPL</name>